<dbReference type="InterPro" id="IPR005135">
    <property type="entry name" value="Endo/exonuclease/phosphatase"/>
</dbReference>
<organism evidence="2 3">
    <name type="scientific">Nocardia callitridis</name>
    <dbReference type="NCBI Taxonomy" id="648753"/>
    <lineage>
        <taxon>Bacteria</taxon>
        <taxon>Bacillati</taxon>
        <taxon>Actinomycetota</taxon>
        <taxon>Actinomycetes</taxon>
        <taxon>Mycobacteriales</taxon>
        <taxon>Nocardiaceae</taxon>
        <taxon>Nocardia</taxon>
    </lineage>
</organism>
<dbReference type="EMBL" id="BAABJM010000002">
    <property type="protein sequence ID" value="GAA5052397.1"/>
    <property type="molecule type" value="Genomic_DNA"/>
</dbReference>
<accession>A0ABP9K780</accession>
<evidence type="ECO:0000313" key="3">
    <source>
        <dbReference type="Proteomes" id="UP001500603"/>
    </source>
</evidence>
<gene>
    <name evidence="2" type="ORF">GCM10023318_24980</name>
</gene>
<dbReference type="RefSeq" id="WP_345495450.1">
    <property type="nucleotide sequence ID" value="NZ_BAABJM010000002.1"/>
</dbReference>
<feature type="domain" description="Endonuclease/exonuclease/phosphatase" evidence="1">
    <location>
        <begin position="5"/>
        <end position="228"/>
    </location>
</feature>
<dbReference type="Proteomes" id="UP001500603">
    <property type="component" value="Unassembled WGS sequence"/>
</dbReference>
<proteinExistence type="predicted"/>
<name>A0ABP9K780_9NOCA</name>
<dbReference type="Gene3D" id="3.60.10.10">
    <property type="entry name" value="Endonuclease/exonuclease/phosphatase"/>
    <property type="match status" value="1"/>
</dbReference>
<evidence type="ECO:0000313" key="2">
    <source>
        <dbReference type="EMBL" id="GAA5052397.1"/>
    </source>
</evidence>
<protein>
    <recommendedName>
        <fullName evidence="1">Endonuclease/exonuclease/phosphatase domain-containing protein</fullName>
    </recommendedName>
</protein>
<keyword evidence="3" id="KW-1185">Reference proteome</keyword>
<sequence>MITVATWNVLHRTHADNWYEDVAQRWPDEQARTAAITERIAQRTERVIALQEVSGDQLVSLRRAPLGRRMHTLRYPRVPTPRRVASSLREPDEYLVLLVDGLSREIAAEPFAHDPGKGALAVVTGELVVIATHLTGDRRRARQFTRLAELAAIEPDMPTVLLGDFNIDRPTVAANLGDRFTVAELPHDAVQTRPRDSGSKSRYIDHVVARGAKVSDAEVDDMGGISDHNLVHATITL</sequence>
<reference evidence="3" key="1">
    <citation type="journal article" date="2019" name="Int. J. Syst. Evol. Microbiol.">
        <title>The Global Catalogue of Microorganisms (GCM) 10K type strain sequencing project: providing services to taxonomists for standard genome sequencing and annotation.</title>
        <authorList>
            <consortium name="The Broad Institute Genomics Platform"/>
            <consortium name="The Broad Institute Genome Sequencing Center for Infectious Disease"/>
            <person name="Wu L."/>
            <person name="Ma J."/>
        </authorList>
    </citation>
    <scope>NUCLEOTIDE SEQUENCE [LARGE SCALE GENOMIC DNA]</scope>
    <source>
        <strain evidence="3">JCM 18298</strain>
    </source>
</reference>
<evidence type="ECO:0000259" key="1">
    <source>
        <dbReference type="Pfam" id="PF03372"/>
    </source>
</evidence>
<dbReference type="InterPro" id="IPR036691">
    <property type="entry name" value="Endo/exonu/phosph_ase_sf"/>
</dbReference>
<dbReference type="Pfam" id="PF03372">
    <property type="entry name" value="Exo_endo_phos"/>
    <property type="match status" value="1"/>
</dbReference>
<comment type="caution">
    <text evidence="2">The sequence shown here is derived from an EMBL/GenBank/DDBJ whole genome shotgun (WGS) entry which is preliminary data.</text>
</comment>
<dbReference type="SUPFAM" id="SSF56219">
    <property type="entry name" value="DNase I-like"/>
    <property type="match status" value="1"/>
</dbReference>